<dbReference type="EMBL" id="BK016176">
    <property type="protein sequence ID" value="DAF99999.1"/>
    <property type="molecule type" value="Genomic_DNA"/>
</dbReference>
<keyword evidence="2" id="KW-0238">DNA-binding</keyword>
<dbReference type="CDD" id="cd00093">
    <property type="entry name" value="HTH_XRE"/>
    <property type="match status" value="1"/>
</dbReference>
<dbReference type="Gene3D" id="1.10.260.40">
    <property type="entry name" value="lambda repressor-like DNA-binding domains"/>
    <property type="match status" value="1"/>
</dbReference>
<dbReference type="InterPro" id="IPR001387">
    <property type="entry name" value="Cro/C1-type_HTH"/>
</dbReference>
<sequence>MPSNVCSNAQIWRYTFVNGELFVYKIWQICEAKNISKGQFYKDVGITAPTMSAYKRNKATPTLDTLFLIANYLDVDVSYLLSDVYTPEKEKEPASQLESELDSALVKLLCSLTPTELAQVQGFAAALIAARKA</sequence>
<accession>A0A8S5UZU2</accession>
<dbReference type="InterPro" id="IPR010982">
    <property type="entry name" value="Lambda_DNA-bd_dom_sf"/>
</dbReference>
<evidence type="ECO:0000259" key="1">
    <source>
        <dbReference type="PROSITE" id="PS50943"/>
    </source>
</evidence>
<dbReference type="SUPFAM" id="SSF47413">
    <property type="entry name" value="lambda repressor-like DNA-binding domains"/>
    <property type="match status" value="1"/>
</dbReference>
<dbReference type="SMART" id="SM00530">
    <property type="entry name" value="HTH_XRE"/>
    <property type="match status" value="1"/>
</dbReference>
<organism evidence="2">
    <name type="scientific">Siphoviridae sp. ctBeL15</name>
    <dbReference type="NCBI Taxonomy" id="2825374"/>
    <lineage>
        <taxon>Viruses</taxon>
        <taxon>Duplodnaviria</taxon>
        <taxon>Heunggongvirae</taxon>
        <taxon>Uroviricota</taxon>
        <taxon>Caudoviricetes</taxon>
    </lineage>
</organism>
<name>A0A8S5UZU2_9CAUD</name>
<evidence type="ECO:0000313" key="2">
    <source>
        <dbReference type="EMBL" id="DAF99999.1"/>
    </source>
</evidence>
<dbReference type="PROSITE" id="PS50943">
    <property type="entry name" value="HTH_CROC1"/>
    <property type="match status" value="1"/>
</dbReference>
<protein>
    <submittedName>
        <fullName evidence="2">Cro/C1-type HTH DNA-binding domain protein</fullName>
    </submittedName>
</protein>
<feature type="domain" description="HTH cro/C1-type" evidence="1">
    <location>
        <begin position="26"/>
        <end position="80"/>
    </location>
</feature>
<dbReference type="GO" id="GO:0003677">
    <property type="term" value="F:DNA binding"/>
    <property type="evidence" value="ECO:0007669"/>
    <property type="project" value="UniProtKB-KW"/>
</dbReference>
<proteinExistence type="predicted"/>
<dbReference type="Pfam" id="PF13443">
    <property type="entry name" value="HTH_26"/>
    <property type="match status" value="1"/>
</dbReference>
<reference evidence="2" key="1">
    <citation type="journal article" date="2021" name="Proc. Natl. Acad. Sci. U.S.A.">
        <title>A Catalog of Tens of Thousands of Viruses from Human Metagenomes Reveals Hidden Associations with Chronic Diseases.</title>
        <authorList>
            <person name="Tisza M.J."/>
            <person name="Buck C.B."/>
        </authorList>
    </citation>
    <scope>NUCLEOTIDE SEQUENCE</scope>
    <source>
        <strain evidence="2">CtBeL15</strain>
    </source>
</reference>